<dbReference type="HAMAP" id="MF_02065">
    <property type="entry name" value="MltG"/>
    <property type="match status" value="1"/>
</dbReference>
<protein>
    <recommendedName>
        <fullName evidence="7">Endolytic murein transglycosylase</fullName>
        <ecNumber evidence="7">4.2.2.29</ecNumber>
    </recommendedName>
    <alternativeName>
        <fullName evidence="7">Peptidoglycan lytic transglycosylase</fullName>
    </alternativeName>
    <alternativeName>
        <fullName evidence="7">Peptidoglycan polymerization terminase</fullName>
    </alternativeName>
</protein>
<keyword evidence="5 7" id="KW-0456">Lyase</keyword>
<evidence type="ECO:0000313" key="9">
    <source>
        <dbReference type="EMBL" id="MFD0915690.1"/>
    </source>
</evidence>
<dbReference type="Gene3D" id="3.30.160.60">
    <property type="entry name" value="Classic Zinc Finger"/>
    <property type="match status" value="1"/>
</dbReference>
<dbReference type="InterPro" id="IPR003770">
    <property type="entry name" value="MLTG-like"/>
</dbReference>
<dbReference type="RefSeq" id="WP_377211537.1">
    <property type="nucleotide sequence ID" value="NZ_JBHTJV010000003.1"/>
</dbReference>
<reference evidence="10" key="1">
    <citation type="journal article" date="2019" name="Int. J. Syst. Evol. Microbiol.">
        <title>The Global Catalogue of Microorganisms (GCM) 10K type strain sequencing project: providing services to taxonomists for standard genome sequencing and annotation.</title>
        <authorList>
            <consortium name="The Broad Institute Genomics Platform"/>
            <consortium name="The Broad Institute Genome Sequencing Center for Infectious Disease"/>
            <person name="Wu L."/>
            <person name="Ma J."/>
        </authorList>
    </citation>
    <scope>NUCLEOTIDE SEQUENCE [LARGE SCALE GENOMIC DNA]</scope>
    <source>
        <strain evidence="10">CCUG 60023</strain>
    </source>
</reference>
<dbReference type="Gene3D" id="3.30.1490.480">
    <property type="entry name" value="Endolytic murein transglycosylase"/>
    <property type="match status" value="1"/>
</dbReference>
<organism evidence="9 10">
    <name type="scientific">Pseudahrensia aquimaris</name>
    <dbReference type="NCBI Taxonomy" id="744461"/>
    <lineage>
        <taxon>Bacteria</taxon>
        <taxon>Pseudomonadati</taxon>
        <taxon>Pseudomonadota</taxon>
        <taxon>Alphaproteobacteria</taxon>
        <taxon>Hyphomicrobiales</taxon>
        <taxon>Ahrensiaceae</taxon>
        <taxon>Pseudahrensia</taxon>
    </lineage>
</organism>
<feature type="site" description="Important for catalytic activity" evidence="7">
    <location>
        <position position="247"/>
    </location>
</feature>
<evidence type="ECO:0000256" key="5">
    <source>
        <dbReference type="ARBA" id="ARBA00023239"/>
    </source>
</evidence>
<dbReference type="Proteomes" id="UP001597101">
    <property type="component" value="Unassembled WGS sequence"/>
</dbReference>
<keyword evidence="10" id="KW-1185">Reference proteome</keyword>
<feature type="compositionally biased region" description="Basic and acidic residues" evidence="8">
    <location>
        <begin position="370"/>
        <end position="379"/>
    </location>
</feature>
<evidence type="ECO:0000256" key="4">
    <source>
        <dbReference type="ARBA" id="ARBA00023136"/>
    </source>
</evidence>
<comment type="function">
    <text evidence="7">Functions as a peptidoglycan terminase that cleaves nascent peptidoglycan strands endolytically to terminate their elongation.</text>
</comment>
<sequence>MSDDTPTPFGRDPFRDMDPMSDPGATLKKAKPPRSSAARSFIVRLLNGLFTLAILGVVGLLTFAWYSQQQFTAPGPLQEETTYEVQSGATFRSIMPDLVAKKIIPKQGPLRIFLNGVRRAGKASDLKAGEFAFTPNMSMQQVVLQLTEGKAIQYGITLPEGLTSYQMMERIQFAERLEGPLPAIPPEGSMAPNTYAFPRGTTRAEAVGRIREAQTKILQEAWENRAPDLPLKSPEELLILASIVEKETGVGDERPHVASVFINRLRKGMRLQTDPTVIYGIWGGQGKPKDRGGLRRSELRKETPYNTYVIRGLPPTPIANPGLAAIKAAANPLETDDLYFVADGTGGHAFAKTLAEHNANVAVWRKIEAQRKKEAEEAAAKAAAEAEAAGESTDASGASGEEATSN</sequence>
<gene>
    <name evidence="7 9" type="primary">mltG</name>
    <name evidence="9" type="ORF">ACFQ14_04660</name>
</gene>
<accession>A0ABW3FEK2</accession>
<dbReference type="CDD" id="cd08010">
    <property type="entry name" value="MltG_like"/>
    <property type="match status" value="1"/>
</dbReference>
<evidence type="ECO:0000256" key="3">
    <source>
        <dbReference type="ARBA" id="ARBA00022989"/>
    </source>
</evidence>
<name>A0ABW3FEK2_9HYPH</name>
<feature type="region of interest" description="Disordered" evidence="8">
    <location>
        <begin position="1"/>
        <end position="32"/>
    </location>
</feature>
<proteinExistence type="inferred from homology"/>
<comment type="similarity">
    <text evidence="7">Belongs to the transglycosylase MltG family.</text>
</comment>
<keyword evidence="4 7" id="KW-0472">Membrane</keyword>
<feature type="compositionally biased region" description="Low complexity" evidence="8">
    <location>
        <begin position="380"/>
        <end position="406"/>
    </location>
</feature>
<evidence type="ECO:0000256" key="1">
    <source>
        <dbReference type="ARBA" id="ARBA00022475"/>
    </source>
</evidence>
<comment type="catalytic activity">
    <reaction evidence="7">
        <text>a peptidoglycan chain = a peptidoglycan chain with N-acetyl-1,6-anhydromuramyl-[peptide] at the reducing end + a peptidoglycan chain with N-acetylglucosamine at the non-reducing end.</text>
        <dbReference type="EC" id="4.2.2.29"/>
    </reaction>
</comment>
<dbReference type="EC" id="4.2.2.29" evidence="7"/>
<keyword evidence="7" id="KW-0997">Cell inner membrane</keyword>
<evidence type="ECO:0000313" key="10">
    <source>
        <dbReference type="Proteomes" id="UP001597101"/>
    </source>
</evidence>
<dbReference type="PANTHER" id="PTHR30518">
    <property type="entry name" value="ENDOLYTIC MUREIN TRANSGLYCOSYLASE"/>
    <property type="match status" value="1"/>
</dbReference>
<evidence type="ECO:0000256" key="7">
    <source>
        <dbReference type="HAMAP-Rule" id="MF_02065"/>
    </source>
</evidence>
<keyword evidence="3 7" id="KW-1133">Transmembrane helix</keyword>
<feature type="transmembrane region" description="Helical" evidence="7">
    <location>
        <begin position="41"/>
        <end position="66"/>
    </location>
</feature>
<comment type="caution">
    <text evidence="9">The sequence shown here is derived from an EMBL/GenBank/DDBJ whole genome shotgun (WGS) entry which is preliminary data.</text>
</comment>
<feature type="region of interest" description="Disordered" evidence="8">
    <location>
        <begin position="370"/>
        <end position="406"/>
    </location>
</feature>
<evidence type="ECO:0000256" key="8">
    <source>
        <dbReference type="SAM" id="MobiDB-lite"/>
    </source>
</evidence>
<dbReference type="NCBIfam" id="TIGR00247">
    <property type="entry name" value="endolytic transglycosylase MltG"/>
    <property type="match status" value="1"/>
</dbReference>
<keyword evidence="2 7" id="KW-0812">Transmembrane</keyword>
<dbReference type="EMBL" id="JBHTJV010000003">
    <property type="protein sequence ID" value="MFD0915690.1"/>
    <property type="molecule type" value="Genomic_DNA"/>
</dbReference>
<dbReference type="PANTHER" id="PTHR30518:SF2">
    <property type="entry name" value="ENDOLYTIC MUREIN TRANSGLYCOSYLASE"/>
    <property type="match status" value="1"/>
</dbReference>
<evidence type="ECO:0000256" key="6">
    <source>
        <dbReference type="ARBA" id="ARBA00023316"/>
    </source>
</evidence>
<keyword evidence="1 7" id="KW-1003">Cell membrane</keyword>
<keyword evidence="6 7" id="KW-0961">Cell wall biogenesis/degradation</keyword>
<evidence type="ECO:0000256" key="2">
    <source>
        <dbReference type="ARBA" id="ARBA00022692"/>
    </source>
</evidence>
<dbReference type="Pfam" id="PF02618">
    <property type="entry name" value="YceG"/>
    <property type="match status" value="1"/>
</dbReference>
<comment type="subcellular location">
    <subcellularLocation>
        <location evidence="7">Cell inner membrane</location>
        <topology evidence="7">Single-pass membrane protein</topology>
    </subcellularLocation>
</comment>